<dbReference type="PROSITE" id="PS51257">
    <property type="entry name" value="PROKAR_LIPOPROTEIN"/>
    <property type="match status" value="1"/>
</dbReference>
<organism evidence="1">
    <name type="scientific">bioreactor metagenome</name>
    <dbReference type="NCBI Taxonomy" id="1076179"/>
    <lineage>
        <taxon>unclassified sequences</taxon>
        <taxon>metagenomes</taxon>
        <taxon>ecological metagenomes</taxon>
    </lineage>
</organism>
<proteinExistence type="predicted"/>
<evidence type="ECO:0000313" key="1">
    <source>
        <dbReference type="EMBL" id="MPM47652.1"/>
    </source>
</evidence>
<comment type="caution">
    <text evidence="1">The sequence shown here is derived from an EMBL/GenBank/DDBJ whole genome shotgun (WGS) entry which is preliminary data.</text>
</comment>
<dbReference type="EMBL" id="VSSQ01011762">
    <property type="protein sequence ID" value="MPM47652.1"/>
    <property type="molecule type" value="Genomic_DNA"/>
</dbReference>
<protein>
    <recommendedName>
        <fullName evidence="2">LPP20 lipoprotein</fullName>
    </recommendedName>
</protein>
<evidence type="ECO:0008006" key="2">
    <source>
        <dbReference type="Google" id="ProtNLM"/>
    </source>
</evidence>
<name>A0A645A3N1_9ZZZZ</name>
<gene>
    <name evidence="1" type="ORF">SDC9_94363</name>
</gene>
<dbReference type="AlphaFoldDB" id="A0A645A3N1"/>
<sequence>MKKNKLLQFTSLFIAGILCVSFISCKTKQLAQPESGEVEIKVYCAGPEYVSDAKAFRYSAIGESMDQMTAKKKAMSEARAGLAASINVKVKSVIDNYAKSANYNNKEELMKNYEGLTREVIDQTLSGTIVKCEKTTMTKAGTYKYYVCLELANEEILQSLNNRMTNNELLKVDYNYEKFKKTFEEEMSKMGN</sequence>
<accession>A0A645A3N1</accession>
<reference evidence="1" key="1">
    <citation type="submission" date="2019-08" db="EMBL/GenBank/DDBJ databases">
        <authorList>
            <person name="Kucharzyk K."/>
            <person name="Murdoch R.W."/>
            <person name="Higgins S."/>
            <person name="Loffler F."/>
        </authorList>
    </citation>
    <scope>NUCLEOTIDE SEQUENCE</scope>
</reference>